<dbReference type="AlphaFoldDB" id="A0A4Z2CQA2"/>
<dbReference type="STRING" id="6182.A0A4Z2CQA2"/>
<comment type="caution">
    <text evidence="1">The sequence shown here is derived from an EMBL/GenBank/DDBJ whole genome shotgun (WGS) entry which is preliminary data.</text>
</comment>
<keyword evidence="2" id="KW-1185">Reference proteome</keyword>
<protein>
    <submittedName>
        <fullName evidence="1">Uncharacterized protein</fullName>
    </submittedName>
</protein>
<name>A0A4Z2CQA2_SCHJA</name>
<dbReference type="Proteomes" id="UP000311919">
    <property type="component" value="Unassembled WGS sequence"/>
</dbReference>
<evidence type="ECO:0000313" key="1">
    <source>
        <dbReference type="EMBL" id="TNN06441.1"/>
    </source>
</evidence>
<proteinExistence type="predicted"/>
<reference evidence="1 2" key="1">
    <citation type="submission" date="2019-03" db="EMBL/GenBank/DDBJ databases">
        <title>An improved genome assembly of the fluke Schistosoma japonicum.</title>
        <authorList>
            <person name="Hu W."/>
            <person name="Luo F."/>
            <person name="Yin M."/>
            <person name="Mo X."/>
            <person name="Sun C."/>
            <person name="Wu Q."/>
            <person name="Zhu B."/>
            <person name="Xiang M."/>
            <person name="Wang J."/>
            <person name="Wang Y."/>
            <person name="Zhang T."/>
            <person name="Xu B."/>
            <person name="Zheng H."/>
            <person name="Feng Z."/>
        </authorList>
    </citation>
    <scope>NUCLEOTIDE SEQUENCE [LARGE SCALE GENOMIC DNA]</scope>
    <source>
        <strain evidence="1">HuSjv2</strain>
        <tissue evidence="1">Worms</tissue>
    </source>
</reference>
<dbReference type="EMBL" id="SKCS01000464">
    <property type="protein sequence ID" value="TNN06441.1"/>
    <property type="molecule type" value="Genomic_DNA"/>
</dbReference>
<organism evidence="1 2">
    <name type="scientific">Schistosoma japonicum</name>
    <name type="common">Blood fluke</name>
    <dbReference type="NCBI Taxonomy" id="6182"/>
    <lineage>
        <taxon>Eukaryota</taxon>
        <taxon>Metazoa</taxon>
        <taxon>Spiralia</taxon>
        <taxon>Lophotrochozoa</taxon>
        <taxon>Platyhelminthes</taxon>
        <taxon>Trematoda</taxon>
        <taxon>Digenea</taxon>
        <taxon>Strigeidida</taxon>
        <taxon>Schistosomatoidea</taxon>
        <taxon>Schistosomatidae</taxon>
        <taxon>Schistosoma</taxon>
    </lineage>
</organism>
<evidence type="ECO:0000313" key="2">
    <source>
        <dbReference type="Proteomes" id="UP000311919"/>
    </source>
</evidence>
<dbReference type="Pfam" id="PF14724">
    <property type="entry name" value="mit_SMPDase"/>
    <property type="match status" value="1"/>
</dbReference>
<dbReference type="InterPro" id="IPR024129">
    <property type="entry name" value="Sphingomy_SMPD4"/>
</dbReference>
<dbReference type="OrthoDB" id="10251508at2759"/>
<sequence>MPPQSGRIQFDDLSASPLIIRPHSKSPSTTSKSLNGNHSDFMNVSSDNCCYSPWNVDGCSVPQNSSSNNNEQLTSLDRFQIIMGLKRPNICRQVINREYGRTMNTSYESRLILRVCNCLEDKFNEKMRQHFIHWCSLSGIHGRIARQILLTTSSSSSQTLQKPITTF</sequence>
<gene>
    <name evidence="1" type="ORF">EWB00_008382</name>
</gene>
<dbReference type="GO" id="GO:0050290">
    <property type="term" value="F:sphingomyelin phosphodiesterase D activity"/>
    <property type="evidence" value="ECO:0007669"/>
    <property type="project" value="InterPro"/>
</dbReference>
<accession>A0A4Z2CQA2</accession>